<sequence length="72" mass="8076">MGWPWAFQKAPVAAETGRRRRAKAKQAVVLGGRNEALPRTEAAVESVDDSKQRQDCRHGLSIGLPPERQWPR</sequence>
<feature type="region of interest" description="Disordered" evidence="1">
    <location>
        <begin position="39"/>
        <end position="72"/>
    </location>
</feature>
<evidence type="ECO:0000313" key="3">
    <source>
        <dbReference type="Proteomes" id="UP000557566"/>
    </source>
</evidence>
<accession>A0A8H4PW32</accession>
<protein>
    <submittedName>
        <fullName evidence="2">Uncharacterized protein</fullName>
    </submittedName>
</protein>
<evidence type="ECO:0000256" key="1">
    <source>
        <dbReference type="SAM" id="MobiDB-lite"/>
    </source>
</evidence>
<dbReference type="AlphaFoldDB" id="A0A8H4PW32"/>
<gene>
    <name evidence="2" type="ORF">G6O67_003126</name>
</gene>
<reference evidence="2 3" key="1">
    <citation type="journal article" date="2020" name="Genome Biol. Evol.">
        <title>A new high-quality draft genome assembly of the Chinese cordyceps Ophiocordyceps sinensis.</title>
        <authorList>
            <person name="Shu R."/>
            <person name="Zhang J."/>
            <person name="Meng Q."/>
            <person name="Zhang H."/>
            <person name="Zhou G."/>
            <person name="Li M."/>
            <person name="Wu P."/>
            <person name="Zhao Y."/>
            <person name="Chen C."/>
            <person name="Qin Q."/>
        </authorList>
    </citation>
    <scope>NUCLEOTIDE SEQUENCE [LARGE SCALE GENOMIC DNA]</scope>
    <source>
        <strain evidence="2 3">IOZ07</strain>
    </source>
</reference>
<evidence type="ECO:0000313" key="2">
    <source>
        <dbReference type="EMBL" id="KAF4511318.1"/>
    </source>
</evidence>
<keyword evidence="3" id="KW-1185">Reference proteome</keyword>
<dbReference type="EMBL" id="JAAVMX010000003">
    <property type="protein sequence ID" value="KAF4511318.1"/>
    <property type="molecule type" value="Genomic_DNA"/>
</dbReference>
<comment type="caution">
    <text evidence="2">The sequence shown here is derived from an EMBL/GenBank/DDBJ whole genome shotgun (WGS) entry which is preliminary data.</text>
</comment>
<feature type="compositionally biased region" description="Basic and acidic residues" evidence="1">
    <location>
        <begin position="48"/>
        <end position="58"/>
    </location>
</feature>
<dbReference type="Proteomes" id="UP000557566">
    <property type="component" value="Unassembled WGS sequence"/>
</dbReference>
<name>A0A8H4PW32_9HYPO</name>
<organism evidence="2 3">
    <name type="scientific">Ophiocordyceps sinensis</name>
    <dbReference type="NCBI Taxonomy" id="72228"/>
    <lineage>
        <taxon>Eukaryota</taxon>
        <taxon>Fungi</taxon>
        <taxon>Dikarya</taxon>
        <taxon>Ascomycota</taxon>
        <taxon>Pezizomycotina</taxon>
        <taxon>Sordariomycetes</taxon>
        <taxon>Hypocreomycetidae</taxon>
        <taxon>Hypocreales</taxon>
        <taxon>Ophiocordycipitaceae</taxon>
        <taxon>Ophiocordyceps</taxon>
    </lineage>
</organism>
<dbReference type="OrthoDB" id="603at2759"/>
<proteinExistence type="predicted"/>